<evidence type="ECO:0000313" key="2">
    <source>
        <dbReference type="EMBL" id="MBT2988253.1"/>
    </source>
</evidence>
<keyword evidence="1" id="KW-0732">Signal</keyword>
<feature type="signal peptide" evidence="1">
    <location>
        <begin position="1"/>
        <end position="24"/>
    </location>
</feature>
<evidence type="ECO:0000256" key="1">
    <source>
        <dbReference type="SAM" id="SignalP"/>
    </source>
</evidence>
<organism evidence="2 3">
    <name type="scientific">Candidatus Thiodiazotropha taylori</name>
    <dbReference type="NCBI Taxonomy" id="2792791"/>
    <lineage>
        <taxon>Bacteria</taxon>
        <taxon>Pseudomonadati</taxon>
        <taxon>Pseudomonadota</taxon>
        <taxon>Gammaproteobacteria</taxon>
        <taxon>Chromatiales</taxon>
        <taxon>Sedimenticolaceae</taxon>
        <taxon>Candidatus Thiodiazotropha</taxon>
    </lineage>
</organism>
<gene>
    <name evidence="2" type="ORF">KME65_04760</name>
</gene>
<dbReference type="Proteomes" id="UP000770889">
    <property type="component" value="Unassembled WGS sequence"/>
</dbReference>
<reference evidence="2 3" key="1">
    <citation type="submission" date="2021-05" db="EMBL/GenBank/DDBJ databases">
        <title>Genetic and Functional Diversity in Clade A Lucinid endosymbionts from the Bahamas.</title>
        <authorList>
            <person name="Giani N.M."/>
            <person name="Engel A.S."/>
            <person name="Campbell B.J."/>
        </authorList>
    </citation>
    <scope>NUCLEOTIDE SEQUENCE [LARGE SCALE GENOMIC DNA]</scope>
    <source>
        <strain evidence="2">LUC16012Gg_MoonRockCtena</strain>
    </source>
</reference>
<dbReference type="AlphaFoldDB" id="A0A944MAC0"/>
<feature type="chain" id="PRO_5037577477" evidence="1">
    <location>
        <begin position="25"/>
        <end position="127"/>
    </location>
</feature>
<evidence type="ECO:0000313" key="3">
    <source>
        <dbReference type="Proteomes" id="UP000770889"/>
    </source>
</evidence>
<dbReference type="EMBL" id="JAHHGM010000003">
    <property type="protein sequence ID" value="MBT2988253.1"/>
    <property type="molecule type" value="Genomic_DNA"/>
</dbReference>
<comment type="caution">
    <text evidence="2">The sequence shown here is derived from an EMBL/GenBank/DDBJ whole genome shotgun (WGS) entry which is preliminary data.</text>
</comment>
<accession>A0A944MAC0</accession>
<proteinExistence type="predicted"/>
<name>A0A944MAC0_9GAMM</name>
<protein>
    <submittedName>
        <fullName evidence="2">Uncharacterized protein</fullName>
    </submittedName>
</protein>
<sequence>MMQLQRYTSPLLLMLLVSSPQLPADEQRAYPRPVEPLYEESDEAMDCRQLEQRLAELESQTYSAKPGFYEDPYTGASIWIGSLWVPGALSYLGYSAIAEYQENDRLHYNQSRIEGLRRIKANLRCHE</sequence>